<dbReference type="KEGG" id="abat:CFX1CAM_1205"/>
<protein>
    <recommendedName>
        <fullName evidence="1">Methyltransferase domain-containing protein</fullName>
    </recommendedName>
</protein>
<feature type="domain" description="Methyltransferase" evidence="1">
    <location>
        <begin position="43"/>
        <end position="139"/>
    </location>
</feature>
<name>A0A1Y6K8D7_9CHLR</name>
<organism evidence="2 3">
    <name type="scientific">Candidatus Brevifilum fermentans</name>
    <dbReference type="NCBI Taxonomy" id="1986204"/>
    <lineage>
        <taxon>Bacteria</taxon>
        <taxon>Bacillati</taxon>
        <taxon>Chloroflexota</taxon>
        <taxon>Anaerolineae</taxon>
        <taxon>Anaerolineales</taxon>
        <taxon>Anaerolineaceae</taxon>
        <taxon>Candidatus Brevifilum</taxon>
    </lineage>
</organism>
<dbReference type="GO" id="GO:0008168">
    <property type="term" value="F:methyltransferase activity"/>
    <property type="evidence" value="ECO:0007669"/>
    <property type="project" value="TreeGrafter"/>
</dbReference>
<evidence type="ECO:0000259" key="1">
    <source>
        <dbReference type="Pfam" id="PF13649"/>
    </source>
</evidence>
<sequence length="266" mass="30295">MTISFQETTKDLLTRINIHDLYGAKDIDKWMLEVLPLEQEMSILDVGCGSGKQCFSYLAHLSGKAAITGTDISDELLKKADEENMKAGNRVTFQKMDFNKPFNFSAETFDLVSCSFAIYYAENIPFTISEMHRVLKPGGTLFTTGPMPENKQMFYNIIREATNRDIPPMPGSSRYASEIFETIQAQFSHVALHIFENPLTFPEVNPFIDYTRASLSEDRLLWNTFFESKTDFEQIMSKITTVAEKWFQRDGKLVMTKVVGGILAKK</sequence>
<gene>
    <name evidence="2" type="ORF">CFX1CAM_1205</name>
</gene>
<dbReference type="Gene3D" id="3.40.50.150">
    <property type="entry name" value="Vaccinia Virus protein VP39"/>
    <property type="match status" value="1"/>
</dbReference>
<reference evidence="3" key="1">
    <citation type="submission" date="2017-05" db="EMBL/GenBank/DDBJ databases">
        <authorList>
            <person name="Kirkegaard R."/>
            <person name="Mcilroy J S."/>
        </authorList>
    </citation>
    <scope>NUCLEOTIDE SEQUENCE [LARGE SCALE GENOMIC DNA]</scope>
</reference>
<dbReference type="Pfam" id="PF13649">
    <property type="entry name" value="Methyltransf_25"/>
    <property type="match status" value="1"/>
</dbReference>
<dbReference type="InterPro" id="IPR050508">
    <property type="entry name" value="Methyltransf_Superfamily"/>
</dbReference>
<dbReference type="CDD" id="cd02440">
    <property type="entry name" value="AdoMet_MTases"/>
    <property type="match status" value="1"/>
</dbReference>
<dbReference type="Proteomes" id="UP000195514">
    <property type="component" value="Chromosome I"/>
</dbReference>
<accession>A0A1Y6K8D7</accession>
<dbReference type="OrthoDB" id="9772751at2"/>
<dbReference type="SUPFAM" id="SSF53335">
    <property type="entry name" value="S-adenosyl-L-methionine-dependent methyltransferases"/>
    <property type="match status" value="1"/>
</dbReference>
<dbReference type="PANTHER" id="PTHR42912">
    <property type="entry name" value="METHYLTRANSFERASE"/>
    <property type="match status" value="1"/>
</dbReference>
<dbReference type="InterPro" id="IPR029063">
    <property type="entry name" value="SAM-dependent_MTases_sf"/>
</dbReference>
<dbReference type="RefSeq" id="WP_087862130.1">
    <property type="nucleotide sequence ID" value="NZ_LT859958.1"/>
</dbReference>
<evidence type="ECO:0000313" key="3">
    <source>
        <dbReference type="Proteomes" id="UP000195514"/>
    </source>
</evidence>
<evidence type="ECO:0000313" key="2">
    <source>
        <dbReference type="EMBL" id="SMX54270.1"/>
    </source>
</evidence>
<proteinExistence type="predicted"/>
<keyword evidence="3" id="KW-1185">Reference proteome</keyword>
<dbReference type="EMBL" id="LT859958">
    <property type="protein sequence ID" value="SMX54270.1"/>
    <property type="molecule type" value="Genomic_DNA"/>
</dbReference>
<dbReference type="InterPro" id="IPR041698">
    <property type="entry name" value="Methyltransf_25"/>
</dbReference>
<dbReference type="AlphaFoldDB" id="A0A1Y6K8D7"/>